<protein>
    <submittedName>
        <fullName evidence="1">Peptidase inhibitor I78 family protein</fullName>
    </submittedName>
</protein>
<dbReference type="EMBL" id="CYTW01000003">
    <property type="protein sequence ID" value="CUK03499.1"/>
    <property type="molecule type" value="Genomic_DNA"/>
</dbReference>
<dbReference type="PANTHER" id="PTHR39600">
    <property type="entry name" value="PEPTIDASE INHIBITOR I78 FAMILY PROTEIN"/>
    <property type="match status" value="1"/>
</dbReference>
<evidence type="ECO:0000313" key="1">
    <source>
        <dbReference type="EMBL" id="CUK03499.1"/>
    </source>
</evidence>
<dbReference type="PROSITE" id="PS51257">
    <property type="entry name" value="PROKAR_LIPOPROTEIN"/>
    <property type="match status" value="1"/>
</dbReference>
<sequence>MKRFIFVPLIGLTACLETGENTVEMKGSETCDPAAFEFLIGQQEESMPGILTPDELRVLKPNSVMTMDHNPERLNVFLDDGGTITKVTCG</sequence>
<dbReference type="Pfam" id="PF11720">
    <property type="entry name" value="Inhibitor_I78"/>
    <property type="match status" value="1"/>
</dbReference>
<dbReference type="RefSeq" id="WP_058311872.1">
    <property type="nucleotide sequence ID" value="NZ_CANLZE010000003.1"/>
</dbReference>
<organism evidence="1 2">
    <name type="scientific">Shimia thalassica</name>
    <dbReference type="NCBI Taxonomy" id="1715693"/>
    <lineage>
        <taxon>Bacteria</taxon>
        <taxon>Pseudomonadati</taxon>
        <taxon>Pseudomonadota</taxon>
        <taxon>Alphaproteobacteria</taxon>
        <taxon>Rhodobacterales</taxon>
        <taxon>Roseobacteraceae</taxon>
    </lineage>
</organism>
<gene>
    <name evidence="1" type="ORF">PH7735_02673</name>
</gene>
<dbReference type="GeneID" id="83881683"/>
<dbReference type="STRING" id="1715693.PH7735_02673"/>
<dbReference type="InterPro" id="IPR021719">
    <property type="entry name" value="Prot_inh_I78"/>
</dbReference>
<dbReference type="Proteomes" id="UP000051870">
    <property type="component" value="Unassembled WGS sequence"/>
</dbReference>
<evidence type="ECO:0000313" key="2">
    <source>
        <dbReference type="Proteomes" id="UP000051870"/>
    </source>
</evidence>
<name>A0A0P1IBN7_9RHOB</name>
<dbReference type="PANTHER" id="PTHR39600:SF1">
    <property type="entry name" value="PEPTIDASE INHIBITOR I78 FAMILY PROTEIN"/>
    <property type="match status" value="1"/>
</dbReference>
<keyword evidence="2" id="KW-1185">Reference proteome</keyword>
<accession>A0A0P1IBN7</accession>
<proteinExistence type="predicted"/>
<reference evidence="2" key="1">
    <citation type="submission" date="2015-09" db="EMBL/GenBank/DDBJ databases">
        <authorList>
            <person name="Rodrigo-Torres Lidia"/>
            <person name="Arahal R.David."/>
        </authorList>
    </citation>
    <scope>NUCLEOTIDE SEQUENCE [LARGE SCALE GENOMIC DNA]</scope>
    <source>
        <strain evidence="2">CECT 7735</strain>
    </source>
</reference>
<dbReference type="Gene3D" id="3.30.10.10">
    <property type="entry name" value="Trypsin Inhibitor V, subunit A"/>
    <property type="match status" value="1"/>
</dbReference>
<dbReference type="AlphaFoldDB" id="A0A0P1IBN7"/>